<sequence length="94" mass="10301">MNTKKNFVMFFLVVVLATSSLSNSNVLASPVMLANPLSNSTELASSGVEATPSQVHICYKRCSRTYGVYQCYDDCLSKDYDNGNCEYNGLCCCT</sequence>
<reference evidence="9" key="2">
    <citation type="submission" date="2025-08" db="UniProtKB">
        <authorList>
            <consortium name="RefSeq"/>
        </authorList>
    </citation>
    <scope>IDENTIFICATION</scope>
    <source>
        <tissue evidence="9">Leaf</tissue>
    </source>
</reference>
<dbReference type="OrthoDB" id="1083571at2759"/>
<keyword evidence="8" id="KW-1185">Reference proteome</keyword>
<reference evidence="8" key="1">
    <citation type="journal article" date="2019" name="Database">
        <title>The radish genome database (RadishGD): an integrated information resource for radish genomics.</title>
        <authorList>
            <person name="Yu H.J."/>
            <person name="Baek S."/>
            <person name="Lee Y.J."/>
            <person name="Cho A."/>
            <person name="Mun J.H."/>
        </authorList>
    </citation>
    <scope>NUCLEOTIDE SEQUENCE [LARGE SCALE GENOMIC DNA]</scope>
    <source>
        <strain evidence="8">cv. WK10039</strain>
    </source>
</reference>
<evidence type="ECO:0000256" key="6">
    <source>
        <dbReference type="SAM" id="SignalP"/>
    </source>
</evidence>
<dbReference type="Proteomes" id="UP000504610">
    <property type="component" value="Chromosome 4"/>
</dbReference>
<dbReference type="AlphaFoldDB" id="A0A6J0NCL0"/>
<dbReference type="InterPro" id="IPR056373">
    <property type="entry name" value="Defensin-like_dom"/>
</dbReference>
<gene>
    <name evidence="9" type="primary">LOC108853328</name>
</gene>
<dbReference type="GeneID" id="108853328"/>
<dbReference type="RefSeq" id="XP_018482255.1">
    <property type="nucleotide sequence ID" value="XM_018626753.2"/>
</dbReference>
<organism evidence="8 9">
    <name type="scientific">Raphanus sativus</name>
    <name type="common">Radish</name>
    <name type="synonym">Raphanus raphanistrum var. sativus</name>
    <dbReference type="NCBI Taxonomy" id="3726"/>
    <lineage>
        <taxon>Eukaryota</taxon>
        <taxon>Viridiplantae</taxon>
        <taxon>Streptophyta</taxon>
        <taxon>Embryophyta</taxon>
        <taxon>Tracheophyta</taxon>
        <taxon>Spermatophyta</taxon>
        <taxon>Magnoliopsida</taxon>
        <taxon>eudicotyledons</taxon>
        <taxon>Gunneridae</taxon>
        <taxon>Pentapetalae</taxon>
        <taxon>rosids</taxon>
        <taxon>malvids</taxon>
        <taxon>Brassicales</taxon>
        <taxon>Brassicaceae</taxon>
        <taxon>Brassiceae</taxon>
        <taxon>Raphanus</taxon>
    </lineage>
</organism>
<evidence type="ECO:0000256" key="4">
    <source>
        <dbReference type="ARBA" id="ARBA00022821"/>
    </source>
</evidence>
<dbReference type="GO" id="GO:0050832">
    <property type="term" value="P:defense response to fungus"/>
    <property type="evidence" value="ECO:0007669"/>
    <property type="project" value="UniProtKB-KW"/>
</dbReference>
<name>A0A6J0NCL0_RAPSA</name>
<feature type="chain" id="PRO_5027065236" evidence="6">
    <location>
        <begin position="25"/>
        <end position="94"/>
    </location>
</feature>
<accession>A0A6J0NCL0</accession>
<keyword evidence="5" id="KW-1015">Disulfide bond</keyword>
<keyword evidence="4" id="KW-0611">Plant defense</keyword>
<comment type="similarity">
    <text evidence="1">Belongs to the DEFL family.</text>
</comment>
<evidence type="ECO:0000256" key="5">
    <source>
        <dbReference type="ARBA" id="ARBA00023157"/>
    </source>
</evidence>
<keyword evidence="2" id="KW-0929">Antimicrobial</keyword>
<feature type="domain" description="Defensin-like" evidence="7">
    <location>
        <begin position="57"/>
        <end position="94"/>
    </location>
</feature>
<evidence type="ECO:0000256" key="3">
    <source>
        <dbReference type="ARBA" id="ARBA00022577"/>
    </source>
</evidence>
<evidence type="ECO:0000256" key="1">
    <source>
        <dbReference type="ARBA" id="ARBA00006722"/>
    </source>
</evidence>
<evidence type="ECO:0000256" key="2">
    <source>
        <dbReference type="ARBA" id="ARBA00022529"/>
    </source>
</evidence>
<evidence type="ECO:0000313" key="9">
    <source>
        <dbReference type="RefSeq" id="XP_018482255.1"/>
    </source>
</evidence>
<dbReference type="Pfam" id="PF24552">
    <property type="entry name" value="Defensin"/>
    <property type="match status" value="1"/>
</dbReference>
<protein>
    <submittedName>
        <fullName evidence="9">Defensin-like protein 58</fullName>
    </submittedName>
</protein>
<dbReference type="GO" id="GO:0031640">
    <property type="term" value="P:killing of cells of another organism"/>
    <property type="evidence" value="ECO:0007669"/>
    <property type="project" value="UniProtKB-KW"/>
</dbReference>
<dbReference type="KEGG" id="rsz:108853328"/>
<proteinExistence type="inferred from homology"/>
<evidence type="ECO:0000313" key="8">
    <source>
        <dbReference type="Proteomes" id="UP000504610"/>
    </source>
</evidence>
<evidence type="ECO:0000259" key="7">
    <source>
        <dbReference type="Pfam" id="PF24552"/>
    </source>
</evidence>
<keyword evidence="6" id="KW-0732">Signal</keyword>
<feature type="signal peptide" evidence="6">
    <location>
        <begin position="1"/>
        <end position="24"/>
    </location>
</feature>
<keyword evidence="3" id="KW-0295">Fungicide</keyword>